<dbReference type="AlphaFoldDB" id="X1EK91"/>
<dbReference type="PANTHER" id="PTHR43294">
    <property type="entry name" value="SODIUM/POTASSIUM-TRANSPORTING ATPASE SUBUNIT ALPHA"/>
    <property type="match status" value="1"/>
</dbReference>
<dbReference type="InterPro" id="IPR023298">
    <property type="entry name" value="ATPase_P-typ_TM_dom_sf"/>
</dbReference>
<feature type="transmembrane region" description="Helical" evidence="3">
    <location>
        <begin position="112"/>
        <end position="132"/>
    </location>
</feature>
<name>X1EK91_9ZZZZ</name>
<evidence type="ECO:0000256" key="2">
    <source>
        <dbReference type="ARBA" id="ARBA00022475"/>
    </source>
</evidence>
<evidence type="ECO:0000256" key="1">
    <source>
        <dbReference type="ARBA" id="ARBA00004651"/>
    </source>
</evidence>
<dbReference type="GO" id="GO:0005886">
    <property type="term" value="C:plasma membrane"/>
    <property type="evidence" value="ECO:0007669"/>
    <property type="project" value="UniProtKB-SubCell"/>
</dbReference>
<dbReference type="GO" id="GO:0019829">
    <property type="term" value="F:ATPase-coupled monoatomic cation transmembrane transporter activity"/>
    <property type="evidence" value="ECO:0007669"/>
    <property type="project" value="TreeGrafter"/>
</dbReference>
<accession>X1EK91</accession>
<dbReference type="PANTHER" id="PTHR43294:SF21">
    <property type="entry name" value="CATION TRANSPORTING ATPASE"/>
    <property type="match status" value="1"/>
</dbReference>
<keyword evidence="3" id="KW-1133">Transmembrane helix</keyword>
<dbReference type="InterPro" id="IPR050510">
    <property type="entry name" value="Cation_transp_ATPase_P-type"/>
</dbReference>
<feature type="non-terminal residue" evidence="5">
    <location>
        <position position="156"/>
    </location>
</feature>
<evidence type="ECO:0000259" key="4">
    <source>
        <dbReference type="SMART" id="SM00831"/>
    </source>
</evidence>
<evidence type="ECO:0000313" key="5">
    <source>
        <dbReference type="EMBL" id="GAH32982.1"/>
    </source>
</evidence>
<dbReference type="InterPro" id="IPR004014">
    <property type="entry name" value="ATPase_P-typ_cation-transptr_N"/>
</dbReference>
<protein>
    <recommendedName>
        <fullName evidence="4">Cation-transporting P-type ATPase N-terminal domain-containing protein</fullName>
    </recommendedName>
</protein>
<dbReference type="EMBL" id="BARU01007806">
    <property type="protein sequence ID" value="GAH32982.1"/>
    <property type="molecule type" value="Genomic_DNA"/>
</dbReference>
<dbReference type="Gene3D" id="2.70.150.10">
    <property type="entry name" value="Calcium-transporting ATPase, cytoplasmic transduction domain A"/>
    <property type="match status" value="1"/>
</dbReference>
<dbReference type="SUPFAM" id="SSF81665">
    <property type="entry name" value="Calcium ATPase, transmembrane domain M"/>
    <property type="match status" value="1"/>
</dbReference>
<dbReference type="Pfam" id="PF00122">
    <property type="entry name" value="E1-E2_ATPase"/>
    <property type="match status" value="1"/>
</dbReference>
<dbReference type="Gene3D" id="1.20.1110.10">
    <property type="entry name" value="Calcium-transporting ATPase, transmembrane domain"/>
    <property type="match status" value="1"/>
</dbReference>
<dbReference type="Pfam" id="PF00690">
    <property type="entry name" value="Cation_ATPase_N"/>
    <property type="match status" value="1"/>
</dbReference>
<gene>
    <name evidence="5" type="ORF">S03H2_15362</name>
</gene>
<reference evidence="5" key="1">
    <citation type="journal article" date="2014" name="Front. Microbiol.">
        <title>High frequency of phylogenetically diverse reductive dehalogenase-homologous genes in deep subseafloor sedimentary metagenomes.</title>
        <authorList>
            <person name="Kawai M."/>
            <person name="Futagami T."/>
            <person name="Toyoda A."/>
            <person name="Takaki Y."/>
            <person name="Nishi S."/>
            <person name="Hori S."/>
            <person name="Arai W."/>
            <person name="Tsubouchi T."/>
            <person name="Morono Y."/>
            <person name="Uchiyama I."/>
            <person name="Ito T."/>
            <person name="Fujiyama A."/>
            <person name="Inagaki F."/>
            <person name="Takami H."/>
        </authorList>
    </citation>
    <scope>NUCLEOTIDE SEQUENCE</scope>
    <source>
        <strain evidence="5">Expedition CK06-06</strain>
    </source>
</reference>
<proteinExistence type="predicted"/>
<keyword evidence="3" id="KW-0812">Transmembrane</keyword>
<evidence type="ECO:0000256" key="3">
    <source>
        <dbReference type="SAM" id="Phobius"/>
    </source>
</evidence>
<sequence length="156" mass="17641">MSNYHSKSKEEIFHELKTSEKGLSQKQAQERLKKYGKNVIKKTHRLRPLKIPQKTILSERRNMLFTGTQIVRGSAKAIIVSTGINTVFGKIAENLQEIEVQKTPMQKRLDKFSKQIGIFILAFVGLVIFLGITEHFDIINMFMVAVALAVSAIPEG</sequence>
<keyword evidence="2" id="KW-1003">Cell membrane</keyword>
<keyword evidence="3" id="KW-0472">Membrane</keyword>
<dbReference type="SMART" id="SM00831">
    <property type="entry name" value="Cation_ATPase_N"/>
    <property type="match status" value="1"/>
</dbReference>
<dbReference type="InterPro" id="IPR059000">
    <property type="entry name" value="ATPase_P-type_domA"/>
</dbReference>
<feature type="domain" description="Cation-transporting P-type ATPase N-terminal" evidence="4">
    <location>
        <begin position="3"/>
        <end position="90"/>
    </location>
</feature>
<dbReference type="GO" id="GO:1902600">
    <property type="term" value="P:proton transmembrane transport"/>
    <property type="evidence" value="ECO:0007669"/>
    <property type="project" value="TreeGrafter"/>
</dbReference>
<organism evidence="5">
    <name type="scientific">marine sediment metagenome</name>
    <dbReference type="NCBI Taxonomy" id="412755"/>
    <lineage>
        <taxon>unclassified sequences</taxon>
        <taxon>metagenomes</taxon>
        <taxon>ecological metagenomes</taxon>
    </lineage>
</organism>
<comment type="caution">
    <text evidence="5">The sequence shown here is derived from an EMBL/GenBank/DDBJ whole genome shotgun (WGS) entry which is preliminary data.</text>
</comment>
<comment type="subcellular location">
    <subcellularLocation>
        <location evidence="1">Cell membrane</location>
        <topology evidence="1">Multi-pass membrane protein</topology>
    </subcellularLocation>
</comment>